<reference evidence="3 4" key="1">
    <citation type="submission" date="2018-04" db="EMBL/GenBank/DDBJ databases">
        <title>Novel actinobacteria from marine sediment.</title>
        <authorList>
            <person name="Ng Z.Y."/>
            <person name="Tan G.Y.A."/>
        </authorList>
    </citation>
    <scope>NUCLEOTIDE SEQUENCE [LARGE SCALE GENOMIC DNA]</scope>
    <source>
        <strain evidence="3 4">TPS81</strain>
    </source>
</reference>
<protein>
    <submittedName>
        <fullName evidence="3">Epimerase</fullName>
    </submittedName>
</protein>
<proteinExistence type="predicted"/>
<feature type="region of interest" description="Disordered" evidence="1">
    <location>
        <begin position="98"/>
        <end position="132"/>
    </location>
</feature>
<evidence type="ECO:0000256" key="1">
    <source>
        <dbReference type="SAM" id="MobiDB-lite"/>
    </source>
</evidence>
<name>A0A368T556_9ACTN</name>
<keyword evidence="4" id="KW-1185">Reference proteome</keyword>
<evidence type="ECO:0000313" key="4">
    <source>
        <dbReference type="Proteomes" id="UP000253318"/>
    </source>
</evidence>
<dbReference type="GO" id="GO:0004029">
    <property type="term" value="F:aldehyde dehydrogenase (NAD+) activity"/>
    <property type="evidence" value="ECO:0007669"/>
    <property type="project" value="TreeGrafter"/>
</dbReference>
<dbReference type="Proteomes" id="UP000253318">
    <property type="component" value="Unassembled WGS sequence"/>
</dbReference>
<organism evidence="3 4">
    <name type="scientific">Marinitenerispora sediminis</name>
    <dbReference type="NCBI Taxonomy" id="1931232"/>
    <lineage>
        <taxon>Bacteria</taxon>
        <taxon>Bacillati</taxon>
        <taxon>Actinomycetota</taxon>
        <taxon>Actinomycetes</taxon>
        <taxon>Streptosporangiales</taxon>
        <taxon>Nocardiopsidaceae</taxon>
        <taxon>Marinitenerispora</taxon>
    </lineage>
</organism>
<dbReference type="SUPFAM" id="SSF51735">
    <property type="entry name" value="NAD(P)-binding Rossmann-fold domains"/>
    <property type="match status" value="1"/>
</dbReference>
<dbReference type="Pfam" id="PF01370">
    <property type="entry name" value="Epimerase"/>
    <property type="match status" value="1"/>
</dbReference>
<dbReference type="InterPro" id="IPR036291">
    <property type="entry name" value="NAD(P)-bd_dom_sf"/>
</dbReference>
<sequence length="308" mass="32288">MELFVTGATGYIGGSVAAGLIENGHRVRGLTRSAEQAERLRAHGVEPVVGALDDLALLTREAERADAVVNAADSDHHGAVAALAAALTGTGKALLHTSGSSIAGDDARGGPPTGDPVDESVHDPGSTWRPTPDKAARVAIDRFVRAAAGYGVRSAVICNTLIYGRGRGVHPDSIQVPALARQAAASGVPRHVGAGENVWSTVHIDDVVDLYLRALDRAPAGAFYFAENGEAAFADITAAVAERLGLGRPQRWSVEEAAAEWGYEHAVYALGSNSRVRGPRARRELGWAPRHGSVLDWVRTEMPVPAAR</sequence>
<dbReference type="PANTHER" id="PTHR48079">
    <property type="entry name" value="PROTEIN YEEZ"/>
    <property type="match status" value="1"/>
</dbReference>
<gene>
    <name evidence="3" type="ORF">DEF24_12865</name>
</gene>
<dbReference type="RefSeq" id="WP_114400791.1">
    <property type="nucleotide sequence ID" value="NZ_QEIM01000298.1"/>
</dbReference>
<dbReference type="InterPro" id="IPR001509">
    <property type="entry name" value="Epimerase_deHydtase"/>
</dbReference>
<comment type="caution">
    <text evidence="3">The sequence shown here is derived from an EMBL/GenBank/DDBJ whole genome shotgun (WGS) entry which is preliminary data.</text>
</comment>
<dbReference type="GO" id="GO:0005737">
    <property type="term" value="C:cytoplasm"/>
    <property type="evidence" value="ECO:0007669"/>
    <property type="project" value="TreeGrafter"/>
</dbReference>
<dbReference type="AlphaFoldDB" id="A0A368T556"/>
<dbReference type="EMBL" id="QEIN01000089">
    <property type="protein sequence ID" value="RCV58600.1"/>
    <property type="molecule type" value="Genomic_DNA"/>
</dbReference>
<feature type="domain" description="NAD-dependent epimerase/dehydratase" evidence="2">
    <location>
        <begin position="4"/>
        <end position="217"/>
    </location>
</feature>
<evidence type="ECO:0000259" key="2">
    <source>
        <dbReference type="Pfam" id="PF01370"/>
    </source>
</evidence>
<accession>A0A368T556</accession>
<dbReference type="PANTHER" id="PTHR48079:SF6">
    <property type="entry name" value="NAD(P)-BINDING DOMAIN-CONTAINING PROTEIN-RELATED"/>
    <property type="match status" value="1"/>
</dbReference>
<dbReference type="Gene3D" id="3.40.50.720">
    <property type="entry name" value="NAD(P)-binding Rossmann-like Domain"/>
    <property type="match status" value="1"/>
</dbReference>
<evidence type="ECO:0000313" key="3">
    <source>
        <dbReference type="EMBL" id="RCV58600.1"/>
    </source>
</evidence>
<dbReference type="OrthoDB" id="9787292at2"/>
<dbReference type="InterPro" id="IPR051783">
    <property type="entry name" value="NAD(P)-dependent_oxidoreduct"/>
</dbReference>